<comment type="catalytic activity">
    <reaction evidence="1">
        <text>Release of any N-terminal amino acid, including proline, that is linked to proline, even from a dipeptide or tripeptide.</text>
        <dbReference type="EC" id="3.4.11.9"/>
    </reaction>
</comment>
<dbReference type="Gene3D" id="3.40.350.10">
    <property type="entry name" value="Creatinase/prolidase N-terminal domain"/>
    <property type="match status" value="1"/>
</dbReference>
<comment type="similarity">
    <text evidence="4">Belongs to the peptidase M24B family.</text>
</comment>
<keyword evidence="7" id="KW-0479">Metal-binding</keyword>
<evidence type="ECO:0000256" key="7">
    <source>
        <dbReference type="ARBA" id="ARBA00022723"/>
    </source>
</evidence>
<evidence type="ECO:0000256" key="5">
    <source>
        <dbReference type="ARBA" id="ARBA00012574"/>
    </source>
</evidence>
<evidence type="ECO:0000313" key="13">
    <source>
        <dbReference type="EMBL" id="KAL1311480.1"/>
    </source>
</evidence>
<evidence type="ECO:0000256" key="6">
    <source>
        <dbReference type="ARBA" id="ARBA00022438"/>
    </source>
</evidence>
<evidence type="ECO:0000256" key="3">
    <source>
        <dbReference type="ARBA" id="ARBA00002443"/>
    </source>
</evidence>
<protein>
    <recommendedName>
        <fullName evidence="5">Xaa-Pro aminopeptidase</fullName>
        <ecNumber evidence="5">3.4.11.9</ecNumber>
    </recommendedName>
    <alternativeName>
        <fullName evidence="11">Aminoacylproline aminopeptidase</fullName>
    </alternativeName>
</protein>
<dbReference type="EC" id="3.4.11.9" evidence="5"/>
<dbReference type="PANTHER" id="PTHR43226">
    <property type="entry name" value="XAA-PRO AMINOPEPTIDASE 3"/>
    <property type="match status" value="1"/>
</dbReference>
<accession>A0ABR3PPJ2</accession>
<dbReference type="SMART" id="SM01011">
    <property type="entry name" value="AMP_N"/>
    <property type="match status" value="1"/>
</dbReference>
<dbReference type="InterPro" id="IPR036005">
    <property type="entry name" value="Creatinase/aminopeptidase-like"/>
</dbReference>
<dbReference type="InterPro" id="IPR029149">
    <property type="entry name" value="Creatin/AminoP/Spt16_N"/>
</dbReference>
<comment type="cofactor">
    <cofactor evidence="2">
        <name>Mn(2+)</name>
        <dbReference type="ChEBI" id="CHEBI:29035"/>
    </cofactor>
</comment>
<dbReference type="RefSeq" id="XP_069204329.1">
    <property type="nucleotide sequence ID" value="XM_069344062.1"/>
</dbReference>
<keyword evidence="6" id="KW-0645">Protease</keyword>
<evidence type="ECO:0000256" key="4">
    <source>
        <dbReference type="ARBA" id="ARBA00008766"/>
    </source>
</evidence>
<dbReference type="EMBL" id="JBFMKM010000002">
    <property type="protein sequence ID" value="KAL1311480.1"/>
    <property type="molecule type" value="Genomic_DNA"/>
</dbReference>
<evidence type="ECO:0000256" key="9">
    <source>
        <dbReference type="ARBA" id="ARBA00023049"/>
    </source>
</evidence>
<keyword evidence="9" id="KW-0482">Metalloprotease</keyword>
<proteinExistence type="inferred from homology"/>
<dbReference type="Gene3D" id="3.90.230.10">
    <property type="entry name" value="Creatinase/methionine aminopeptidase superfamily"/>
    <property type="match status" value="1"/>
</dbReference>
<keyword evidence="6" id="KW-0031">Aminopeptidase</keyword>
<dbReference type="SUPFAM" id="SSF53092">
    <property type="entry name" value="Creatinase/prolidase N-terminal domain"/>
    <property type="match status" value="1"/>
</dbReference>
<dbReference type="InterPro" id="IPR007865">
    <property type="entry name" value="Aminopep_P_N"/>
</dbReference>
<dbReference type="Proteomes" id="UP001562354">
    <property type="component" value="Unassembled WGS sequence"/>
</dbReference>
<feature type="domain" description="Aminopeptidase P N-terminal" evidence="12">
    <location>
        <begin position="16"/>
        <end position="148"/>
    </location>
</feature>
<dbReference type="InterPro" id="IPR000994">
    <property type="entry name" value="Pept_M24"/>
</dbReference>
<dbReference type="Pfam" id="PF00557">
    <property type="entry name" value="Peptidase_M24"/>
    <property type="match status" value="1"/>
</dbReference>
<keyword evidence="10" id="KW-0464">Manganese</keyword>
<evidence type="ECO:0000256" key="1">
    <source>
        <dbReference type="ARBA" id="ARBA00001424"/>
    </source>
</evidence>
<reference evidence="13 14" key="1">
    <citation type="submission" date="2024-07" db="EMBL/GenBank/DDBJ databases">
        <title>Draft sequence of the Neodothiora populina.</title>
        <authorList>
            <person name="Drown D.D."/>
            <person name="Schuette U.S."/>
            <person name="Buechlein A.B."/>
            <person name="Rusch D.R."/>
            <person name="Winton L.W."/>
            <person name="Adams G.A."/>
        </authorList>
    </citation>
    <scope>NUCLEOTIDE SEQUENCE [LARGE SCALE GENOMIC DNA]</scope>
    <source>
        <strain evidence="13 14">CPC 39397</strain>
    </source>
</reference>
<keyword evidence="14" id="KW-1185">Reference proteome</keyword>
<evidence type="ECO:0000256" key="10">
    <source>
        <dbReference type="ARBA" id="ARBA00023211"/>
    </source>
</evidence>
<keyword evidence="8" id="KW-0378">Hydrolase</keyword>
<dbReference type="SUPFAM" id="SSF55920">
    <property type="entry name" value="Creatinase/aminopeptidase"/>
    <property type="match status" value="1"/>
</dbReference>
<sequence length="490" mass="55657">MGLANHELPPPPEGKYPAKDHARKVAHFIRDDAKNGEGVIYLEAQKTHMVEDDDQAQHFRQRRFFYYLSGCSLPDSYVCYDMKKDHLTLFIPAVDPEDVIWSGMPLTPKEAMEKYDIDDCQTSDKVNSYLASPETSHSTVYAIPKQIADHITFLSFENKNLDTLRSAIETCRVVKDDFEVGLIRHANAITSHAHTEVMKMVKEARNERELMGTFIGACISNGGREQAYGCICASGTNAATLHYVHNDLSLSNKYNLLIDAGCEYECYCSDVTRTYPLRGSFTKESKQIYDIVDEMQTQCMSMLKAGVRWEDVHARAHEVAIDGLRRLGILKGSDKKEIFDSRVSTIFFPHGLGHYLGMDTHDCGGNANYEDPDPMFKYLRVRGRLPAGSVVTNEPGIYFCRFIIEPALKDEKYAKYIDKTVLDKYWDVGGVRIEDDIWIKEDGYENLTTAPRTWEEVEALINGWERDVSAEESLGRRLAESVLQGMNLKF</sequence>
<dbReference type="PANTHER" id="PTHR43226:SF1">
    <property type="entry name" value="XAA-PRO DIPEPTIDASE"/>
    <property type="match status" value="1"/>
</dbReference>
<dbReference type="CDD" id="cd01087">
    <property type="entry name" value="Prolidase"/>
    <property type="match status" value="1"/>
</dbReference>
<gene>
    <name evidence="13" type="ORF">AAFC00_004421</name>
</gene>
<name>A0ABR3PPJ2_9PEZI</name>
<evidence type="ECO:0000256" key="8">
    <source>
        <dbReference type="ARBA" id="ARBA00022801"/>
    </source>
</evidence>
<dbReference type="GeneID" id="95978121"/>
<comment type="function">
    <text evidence="3">Catalyzes the removal of a penultimate prolyl residue from the N-termini of peptides.</text>
</comment>
<evidence type="ECO:0000259" key="12">
    <source>
        <dbReference type="SMART" id="SM01011"/>
    </source>
</evidence>
<evidence type="ECO:0000256" key="11">
    <source>
        <dbReference type="ARBA" id="ARBA00030849"/>
    </source>
</evidence>
<comment type="caution">
    <text evidence="13">The sequence shown here is derived from an EMBL/GenBank/DDBJ whole genome shotgun (WGS) entry which is preliminary data.</text>
</comment>
<dbReference type="Pfam" id="PF05195">
    <property type="entry name" value="AMP_N"/>
    <property type="match status" value="1"/>
</dbReference>
<dbReference type="InterPro" id="IPR052433">
    <property type="entry name" value="X-Pro_dipept-like"/>
</dbReference>
<organism evidence="13 14">
    <name type="scientific">Neodothiora populina</name>
    <dbReference type="NCBI Taxonomy" id="2781224"/>
    <lineage>
        <taxon>Eukaryota</taxon>
        <taxon>Fungi</taxon>
        <taxon>Dikarya</taxon>
        <taxon>Ascomycota</taxon>
        <taxon>Pezizomycotina</taxon>
        <taxon>Dothideomycetes</taxon>
        <taxon>Dothideomycetidae</taxon>
        <taxon>Dothideales</taxon>
        <taxon>Dothioraceae</taxon>
        <taxon>Neodothiora</taxon>
    </lineage>
</organism>
<evidence type="ECO:0000256" key="2">
    <source>
        <dbReference type="ARBA" id="ARBA00001936"/>
    </source>
</evidence>
<evidence type="ECO:0000313" key="14">
    <source>
        <dbReference type="Proteomes" id="UP001562354"/>
    </source>
</evidence>